<evidence type="ECO:0000313" key="1">
    <source>
        <dbReference type="EMBL" id="SVC14639.1"/>
    </source>
</evidence>
<reference evidence="1" key="1">
    <citation type="submission" date="2018-05" db="EMBL/GenBank/DDBJ databases">
        <authorList>
            <person name="Lanie J.A."/>
            <person name="Ng W.-L."/>
            <person name="Kazmierczak K.M."/>
            <person name="Andrzejewski T.M."/>
            <person name="Davidsen T.M."/>
            <person name="Wayne K.J."/>
            <person name="Tettelin H."/>
            <person name="Glass J.I."/>
            <person name="Rusch D."/>
            <person name="Podicherti R."/>
            <person name="Tsui H.-C.T."/>
            <person name="Winkler M.E."/>
        </authorList>
    </citation>
    <scope>NUCLEOTIDE SEQUENCE</scope>
</reference>
<accession>A0A382JSB2</accession>
<organism evidence="1">
    <name type="scientific">marine metagenome</name>
    <dbReference type="NCBI Taxonomy" id="408172"/>
    <lineage>
        <taxon>unclassified sequences</taxon>
        <taxon>metagenomes</taxon>
        <taxon>ecological metagenomes</taxon>
    </lineage>
</organism>
<sequence length="66" mass="7151">MLRQVDGPQDPRPAGATTTLCTQPRTGIVAIATNQNNEHTVSTQNALDMLQELVKDELIAVNHTIV</sequence>
<gene>
    <name evidence="1" type="ORF">METZ01_LOCUS267493</name>
</gene>
<feature type="non-terminal residue" evidence="1">
    <location>
        <position position="66"/>
    </location>
</feature>
<dbReference type="EMBL" id="UINC01075950">
    <property type="protein sequence ID" value="SVC14639.1"/>
    <property type="molecule type" value="Genomic_DNA"/>
</dbReference>
<name>A0A382JSB2_9ZZZZ</name>
<dbReference type="AlphaFoldDB" id="A0A382JSB2"/>
<protein>
    <submittedName>
        <fullName evidence="1">Uncharacterized protein</fullName>
    </submittedName>
</protein>
<proteinExistence type="predicted"/>